<sequence length="163" mass="17737">MDVNSVMNTYYMNSLYNTLDFTSTSSSVPLVNNIDSTVQGNYTASNYFGNTTSNELQDIYKQVEPTYGTPLTYSSSGDLSIPTNITPPSDGLSPSESNIVSLLQSNNTTTDNMDEDVLYQYNAIENGTYQDACSSIFSSNPGNVYNTINSLSQSSNNTLDTLV</sequence>
<dbReference type="RefSeq" id="WP_063601318.1">
    <property type="nucleotide sequence ID" value="NZ_LITQ01000016.1"/>
</dbReference>
<evidence type="ECO:0000313" key="2">
    <source>
        <dbReference type="EMBL" id="OBR95837.1"/>
    </source>
</evidence>
<name>A0A162JB50_9CLOT</name>
<dbReference type="Proteomes" id="UP000077384">
    <property type="component" value="Unassembled WGS sequence"/>
</dbReference>
<evidence type="ECO:0000313" key="3">
    <source>
        <dbReference type="Proteomes" id="UP000077384"/>
    </source>
</evidence>
<dbReference type="EMBL" id="LITQ01000016">
    <property type="protein sequence ID" value="OAA92895.1"/>
    <property type="molecule type" value="Genomic_DNA"/>
</dbReference>
<dbReference type="Proteomes" id="UP000093694">
    <property type="component" value="Unassembled WGS sequence"/>
</dbReference>
<organism evidence="1 3">
    <name type="scientific">Clostridium coskatii</name>
    <dbReference type="NCBI Taxonomy" id="1705578"/>
    <lineage>
        <taxon>Bacteria</taxon>
        <taxon>Bacillati</taxon>
        <taxon>Bacillota</taxon>
        <taxon>Clostridia</taxon>
        <taxon>Eubacteriales</taxon>
        <taxon>Clostridiaceae</taxon>
        <taxon>Clostridium</taxon>
    </lineage>
</organism>
<dbReference type="AlphaFoldDB" id="A0A162JB50"/>
<comment type="caution">
    <text evidence="1">The sequence shown here is derived from an EMBL/GenBank/DDBJ whole genome shotgun (WGS) entry which is preliminary data.</text>
</comment>
<evidence type="ECO:0000313" key="1">
    <source>
        <dbReference type="EMBL" id="OAA92895.1"/>
    </source>
</evidence>
<reference evidence="2 4" key="2">
    <citation type="journal article" date="2016" name="Front. Microbiol.">
        <title>Industrial Acetogenic Biocatalysts: A Comparative Metabolic and Genomic Analysis.</title>
        <authorList>
            <person name="Bengelsdorf F."/>
            <person name="Poehlein A."/>
            <person name="Sonja S."/>
            <person name="Erz C."/>
            <person name="Hummel T."/>
            <person name="Hoffmeister S."/>
            <person name="Daniel R."/>
            <person name="Durre P."/>
        </authorList>
    </citation>
    <scope>NUCLEOTIDE SEQUENCE [LARGE SCALE GENOMIC DNA]</scope>
    <source>
        <strain evidence="2 4">PTA-10522</strain>
    </source>
</reference>
<protein>
    <submittedName>
        <fullName evidence="1">Uncharacterized protein</fullName>
    </submittedName>
</protein>
<reference evidence="1 3" key="1">
    <citation type="journal article" date="2015" name="Biotechnol. Bioeng.">
        <title>Genome sequence and phenotypic characterization of Caulobacter segnis.</title>
        <authorList>
            <person name="Patel S."/>
            <person name="Fletcher B."/>
            <person name="Scott D.C."/>
            <person name="Ely B."/>
        </authorList>
    </citation>
    <scope>NUCLEOTIDE SEQUENCE [LARGE SCALE GENOMIC DNA]</scope>
    <source>
        <strain evidence="1 3">PS02</strain>
    </source>
</reference>
<proteinExistence type="predicted"/>
<keyword evidence="4" id="KW-1185">Reference proteome</keyword>
<dbReference type="PATRIC" id="fig|1705578.3.peg.946"/>
<dbReference type="EMBL" id="LROR01000036">
    <property type="protein sequence ID" value="OBR95837.1"/>
    <property type="molecule type" value="Genomic_DNA"/>
</dbReference>
<evidence type="ECO:0000313" key="4">
    <source>
        <dbReference type="Proteomes" id="UP000093694"/>
    </source>
</evidence>
<gene>
    <name evidence="2" type="ORF">CLCOS_12700</name>
    <name evidence="1" type="ORF">WX73_00564</name>
</gene>
<accession>A0A162JB50</accession>